<name>A0AAV1SQE6_9ROSI</name>
<keyword evidence="2" id="KW-0547">Nucleotide-binding</keyword>
<evidence type="ECO:0000256" key="1">
    <source>
        <dbReference type="ARBA" id="ARBA00022737"/>
    </source>
</evidence>
<accession>A0AAV1SQE6</accession>
<dbReference type="AlphaFoldDB" id="A0AAV1SQE6"/>
<dbReference type="Gene3D" id="1.20.5.4130">
    <property type="match status" value="1"/>
</dbReference>
<keyword evidence="1" id="KW-0677">Repeat</keyword>
<sequence>MAERVPFNIAEEIVKKLGPLAAQEIAIWWGLKGQLSKLNSTVTRIKAVLLDAEERVQKPHHQLEDWFAKLQ</sequence>
<evidence type="ECO:0000259" key="4">
    <source>
        <dbReference type="Pfam" id="PF18052"/>
    </source>
</evidence>
<dbReference type="Pfam" id="PF18052">
    <property type="entry name" value="Rx_N"/>
    <property type="match status" value="1"/>
</dbReference>
<gene>
    <name evidence="5" type="ORF">DCAF_LOCUS25161</name>
</gene>
<dbReference type="GO" id="GO:0006952">
    <property type="term" value="P:defense response"/>
    <property type="evidence" value="ECO:0007669"/>
    <property type="project" value="UniProtKB-KW"/>
</dbReference>
<feature type="domain" description="Disease resistance N-terminal" evidence="4">
    <location>
        <begin position="12"/>
        <end position="71"/>
    </location>
</feature>
<comment type="caution">
    <text evidence="5">The sequence shown here is derived from an EMBL/GenBank/DDBJ whole genome shotgun (WGS) entry which is preliminary data.</text>
</comment>
<organism evidence="5 6">
    <name type="scientific">Dovyalis caffra</name>
    <dbReference type="NCBI Taxonomy" id="77055"/>
    <lineage>
        <taxon>Eukaryota</taxon>
        <taxon>Viridiplantae</taxon>
        <taxon>Streptophyta</taxon>
        <taxon>Embryophyta</taxon>
        <taxon>Tracheophyta</taxon>
        <taxon>Spermatophyta</taxon>
        <taxon>Magnoliopsida</taxon>
        <taxon>eudicotyledons</taxon>
        <taxon>Gunneridae</taxon>
        <taxon>Pentapetalae</taxon>
        <taxon>rosids</taxon>
        <taxon>fabids</taxon>
        <taxon>Malpighiales</taxon>
        <taxon>Salicaceae</taxon>
        <taxon>Flacourtieae</taxon>
        <taxon>Dovyalis</taxon>
    </lineage>
</organism>
<evidence type="ECO:0000313" key="6">
    <source>
        <dbReference type="Proteomes" id="UP001314170"/>
    </source>
</evidence>
<evidence type="ECO:0000313" key="5">
    <source>
        <dbReference type="EMBL" id="CAK7354290.1"/>
    </source>
</evidence>
<protein>
    <recommendedName>
        <fullName evidence="4">Disease resistance N-terminal domain-containing protein</fullName>
    </recommendedName>
</protein>
<dbReference type="EMBL" id="CAWUPB010001194">
    <property type="protein sequence ID" value="CAK7354290.1"/>
    <property type="molecule type" value="Genomic_DNA"/>
</dbReference>
<keyword evidence="3" id="KW-0611">Plant defense</keyword>
<evidence type="ECO:0000256" key="2">
    <source>
        <dbReference type="ARBA" id="ARBA00022741"/>
    </source>
</evidence>
<proteinExistence type="predicted"/>
<dbReference type="GO" id="GO:0000166">
    <property type="term" value="F:nucleotide binding"/>
    <property type="evidence" value="ECO:0007669"/>
    <property type="project" value="UniProtKB-KW"/>
</dbReference>
<reference evidence="5 6" key="1">
    <citation type="submission" date="2024-01" db="EMBL/GenBank/DDBJ databases">
        <authorList>
            <person name="Waweru B."/>
        </authorList>
    </citation>
    <scope>NUCLEOTIDE SEQUENCE [LARGE SCALE GENOMIC DNA]</scope>
</reference>
<keyword evidence="6" id="KW-1185">Reference proteome</keyword>
<dbReference type="Proteomes" id="UP001314170">
    <property type="component" value="Unassembled WGS sequence"/>
</dbReference>
<evidence type="ECO:0000256" key="3">
    <source>
        <dbReference type="ARBA" id="ARBA00022821"/>
    </source>
</evidence>
<dbReference type="InterPro" id="IPR041118">
    <property type="entry name" value="Rx_N"/>
</dbReference>